<reference evidence="7 8" key="1">
    <citation type="submission" date="2019-04" db="EMBL/GenBank/DDBJ databases">
        <title>Trinickia sp. 7GSK02, isolated from subtropical forest soil.</title>
        <authorList>
            <person name="Gao Z.-H."/>
            <person name="Qiu L.-H."/>
        </authorList>
    </citation>
    <scope>NUCLEOTIDE SEQUENCE [LARGE SCALE GENOMIC DNA]</scope>
    <source>
        <strain evidence="7 8">7GSK02</strain>
    </source>
</reference>
<dbReference type="EMBL" id="SWJE01000004">
    <property type="protein sequence ID" value="TKC90131.1"/>
    <property type="molecule type" value="Genomic_DNA"/>
</dbReference>
<dbReference type="PANTHER" id="PTHR30332:SF24">
    <property type="entry name" value="SECRETIN GSPD-RELATED"/>
    <property type="match status" value="1"/>
</dbReference>
<dbReference type="AlphaFoldDB" id="A0A4U1I9F1"/>
<dbReference type="InterPro" id="IPR050810">
    <property type="entry name" value="Bact_Secretion_Sys_Channel"/>
</dbReference>
<evidence type="ECO:0000256" key="4">
    <source>
        <dbReference type="RuleBase" id="RU004003"/>
    </source>
</evidence>
<sequence length="561" mass="57718">MKIFNGLARLDAHRYRLPGRLMLAALAAVAVAGCAQIKDADDTVSHARHTVESEQAKAQVAQPVVSRTSASWLLGESVQVDPELSPILLRQLAWQPQHKVSLAELVAYITQQVGLPVDISEVQHVGGTSVADLVGAPSTSPSTGAQLPLPPATLTAALSNAHEGAKTLPLMDVSYQGNVKGLLDFAANEEGLWWKMDDGAVEFYRTITKTFYIPAINRKSNGSNTIVAQSGPGSLNSSSGTGTSSSSSGSTTGSSNAADTYEVDVWKTIAATAKTVAGSSGGGAAEVSAEPSLGSITVTGSPTQVKNVEAWAKGLADKLSQQVMISVSLYSVDLSNEDNYSWNPSVIYNKLSNMYGLSLAGPGVPVITGSLSPMVISATAGTSSSLDGSKLAVNALSTLGHVAETVTQSVVTLNGQPAPMQIANEVTYLASSGSTISANVGSTSTLTPGVVTTGFTATFLPQVVNGRILLSMDMTNSVLNRIDTATSNGSSIQTPNVSSTTFQQSVSLTPGSALMLAGLQQDNASVNHSGVGSPSNFLLGGGVDGSRQKKLIAIVITARVL</sequence>
<keyword evidence="3" id="KW-0472">Membrane</keyword>
<proteinExistence type="inferred from homology"/>
<evidence type="ECO:0000313" key="7">
    <source>
        <dbReference type="EMBL" id="TKC90131.1"/>
    </source>
</evidence>
<dbReference type="Proteomes" id="UP000305539">
    <property type="component" value="Unassembled WGS sequence"/>
</dbReference>
<protein>
    <recommendedName>
        <fullName evidence="6">Type II/III secretion system secretin-like domain-containing protein</fullName>
    </recommendedName>
</protein>
<keyword evidence="2" id="KW-0732">Signal</keyword>
<comment type="similarity">
    <text evidence="4">Belongs to the bacterial secretin family.</text>
</comment>
<feature type="region of interest" description="Disordered" evidence="5">
    <location>
        <begin position="227"/>
        <end position="257"/>
    </location>
</feature>
<feature type="compositionally biased region" description="Low complexity" evidence="5">
    <location>
        <begin position="230"/>
        <end position="255"/>
    </location>
</feature>
<dbReference type="PANTHER" id="PTHR30332">
    <property type="entry name" value="PROBABLE GENERAL SECRETION PATHWAY PROTEIN D"/>
    <property type="match status" value="1"/>
</dbReference>
<comment type="caution">
    <text evidence="7">The sequence shown here is derived from an EMBL/GenBank/DDBJ whole genome shotgun (WGS) entry which is preliminary data.</text>
</comment>
<evidence type="ECO:0000256" key="3">
    <source>
        <dbReference type="ARBA" id="ARBA00023136"/>
    </source>
</evidence>
<dbReference type="RefSeq" id="WP_136893461.1">
    <property type="nucleotide sequence ID" value="NZ_SWJE01000004.1"/>
</dbReference>
<name>A0A4U1I9F1_9BURK</name>
<dbReference type="GO" id="GO:0009306">
    <property type="term" value="P:protein secretion"/>
    <property type="evidence" value="ECO:0007669"/>
    <property type="project" value="InterPro"/>
</dbReference>
<accession>A0A4U1I9F1</accession>
<evidence type="ECO:0000256" key="2">
    <source>
        <dbReference type="ARBA" id="ARBA00022729"/>
    </source>
</evidence>
<dbReference type="GO" id="GO:0016020">
    <property type="term" value="C:membrane"/>
    <property type="evidence" value="ECO:0007669"/>
    <property type="project" value="UniProtKB-SubCell"/>
</dbReference>
<dbReference type="Pfam" id="PF00263">
    <property type="entry name" value="Secretin"/>
    <property type="match status" value="1"/>
</dbReference>
<evidence type="ECO:0000259" key="6">
    <source>
        <dbReference type="Pfam" id="PF00263"/>
    </source>
</evidence>
<gene>
    <name evidence="7" type="ORF">FAZ69_08245</name>
</gene>
<comment type="subcellular location">
    <subcellularLocation>
        <location evidence="1">Membrane</location>
    </subcellularLocation>
</comment>
<evidence type="ECO:0000256" key="1">
    <source>
        <dbReference type="ARBA" id="ARBA00004370"/>
    </source>
</evidence>
<feature type="domain" description="Type II/III secretion system secretin-like" evidence="6">
    <location>
        <begin position="396"/>
        <end position="531"/>
    </location>
</feature>
<dbReference type="InterPro" id="IPR004846">
    <property type="entry name" value="T2SS/T3SS_dom"/>
</dbReference>
<keyword evidence="8" id="KW-1185">Reference proteome</keyword>
<organism evidence="7 8">
    <name type="scientific">Trinickia terrae</name>
    <dbReference type="NCBI Taxonomy" id="2571161"/>
    <lineage>
        <taxon>Bacteria</taxon>
        <taxon>Pseudomonadati</taxon>
        <taxon>Pseudomonadota</taxon>
        <taxon>Betaproteobacteria</taxon>
        <taxon>Burkholderiales</taxon>
        <taxon>Burkholderiaceae</taxon>
        <taxon>Trinickia</taxon>
    </lineage>
</organism>
<dbReference type="PROSITE" id="PS51257">
    <property type="entry name" value="PROKAR_LIPOPROTEIN"/>
    <property type="match status" value="1"/>
</dbReference>
<evidence type="ECO:0000313" key="8">
    <source>
        <dbReference type="Proteomes" id="UP000305539"/>
    </source>
</evidence>
<evidence type="ECO:0000256" key="5">
    <source>
        <dbReference type="SAM" id="MobiDB-lite"/>
    </source>
</evidence>
<dbReference type="OrthoDB" id="6638496at2"/>